<dbReference type="EMBL" id="WMBB01000012">
    <property type="protein sequence ID" value="MTE15965.1"/>
    <property type="molecule type" value="Genomic_DNA"/>
</dbReference>
<keyword evidence="3" id="KW-0804">Transcription</keyword>
<keyword evidence="7" id="KW-1185">Reference proteome</keyword>
<dbReference type="Pfam" id="PF01037">
    <property type="entry name" value="AsnC_trans_reg"/>
    <property type="match status" value="1"/>
</dbReference>
<feature type="domain" description="HTH asnC-type" evidence="5">
    <location>
        <begin position="223"/>
        <end position="257"/>
    </location>
</feature>
<dbReference type="InterPro" id="IPR019888">
    <property type="entry name" value="Tscrpt_reg_AsnC-like"/>
</dbReference>
<dbReference type="InterPro" id="IPR019885">
    <property type="entry name" value="Tscrpt_reg_HTH_AsnC-type_CS"/>
</dbReference>
<dbReference type="PANTHER" id="PTHR30154">
    <property type="entry name" value="LEUCINE-RESPONSIVE REGULATORY PROTEIN"/>
    <property type="match status" value="1"/>
</dbReference>
<dbReference type="InterPro" id="IPR000485">
    <property type="entry name" value="AsnC-type_HTH_dom"/>
</dbReference>
<evidence type="ECO:0000256" key="3">
    <source>
        <dbReference type="ARBA" id="ARBA00023163"/>
    </source>
</evidence>
<keyword evidence="1" id="KW-0805">Transcription regulation</keyword>
<evidence type="ECO:0000313" key="7">
    <source>
        <dbReference type="Proteomes" id="UP000432464"/>
    </source>
</evidence>
<dbReference type="Proteomes" id="UP000432464">
    <property type="component" value="Unassembled WGS sequence"/>
</dbReference>
<reference evidence="6 7" key="1">
    <citation type="submission" date="2019-11" db="EMBL/GenBank/DDBJ databases">
        <title>Nocardia sp. nov. CT2-14 isolated from soil.</title>
        <authorList>
            <person name="Kanchanasin P."/>
            <person name="Tanasupawat S."/>
            <person name="Yuki M."/>
            <person name="Kudo T."/>
        </authorList>
    </citation>
    <scope>NUCLEOTIDE SEQUENCE [LARGE SCALE GENOMIC DNA]</scope>
    <source>
        <strain evidence="6 7">CT2-14</strain>
    </source>
</reference>
<evidence type="ECO:0000313" key="6">
    <source>
        <dbReference type="EMBL" id="MTE15965.1"/>
    </source>
</evidence>
<dbReference type="Pfam" id="PF13404">
    <property type="entry name" value="HTH_AsnC-type"/>
    <property type="match status" value="2"/>
</dbReference>
<evidence type="ECO:0000259" key="4">
    <source>
        <dbReference type="Pfam" id="PF01037"/>
    </source>
</evidence>
<dbReference type="GO" id="GO:0005829">
    <property type="term" value="C:cytosol"/>
    <property type="evidence" value="ECO:0007669"/>
    <property type="project" value="TreeGrafter"/>
</dbReference>
<comment type="caution">
    <text evidence="6">The sequence shown here is derived from an EMBL/GenBank/DDBJ whole genome shotgun (WGS) entry which is preliminary data.</text>
</comment>
<protein>
    <submittedName>
        <fullName evidence="6">AsnC family transcriptional regulator</fullName>
    </submittedName>
</protein>
<organism evidence="6 7">
    <name type="scientific">Nocardia aurantiaca</name>
    <dbReference type="NCBI Taxonomy" id="2675850"/>
    <lineage>
        <taxon>Bacteria</taxon>
        <taxon>Bacillati</taxon>
        <taxon>Actinomycetota</taxon>
        <taxon>Actinomycetes</taxon>
        <taxon>Mycobacteriales</taxon>
        <taxon>Nocardiaceae</taxon>
        <taxon>Nocardia</taxon>
    </lineage>
</organism>
<dbReference type="SUPFAM" id="SSF54909">
    <property type="entry name" value="Dimeric alpha+beta barrel"/>
    <property type="match status" value="1"/>
</dbReference>
<proteinExistence type="predicted"/>
<accession>A0A6I3L613</accession>
<dbReference type="GO" id="GO:0043565">
    <property type="term" value="F:sequence-specific DNA binding"/>
    <property type="evidence" value="ECO:0007669"/>
    <property type="project" value="InterPro"/>
</dbReference>
<gene>
    <name evidence="6" type="ORF">GLP40_24735</name>
</gene>
<dbReference type="InterPro" id="IPR019887">
    <property type="entry name" value="Tscrpt_reg_AsnC/Lrp_C"/>
</dbReference>
<dbReference type="PROSITE" id="PS00519">
    <property type="entry name" value="HTH_ASNC_1"/>
    <property type="match status" value="1"/>
</dbReference>
<evidence type="ECO:0000256" key="2">
    <source>
        <dbReference type="ARBA" id="ARBA00023125"/>
    </source>
</evidence>
<evidence type="ECO:0000259" key="5">
    <source>
        <dbReference type="Pfam" id="PF13404"/>
    </source>
</evidence>
<name>A0A6I3L613_9NOCA</name>
<dbReference type="InterPro" id="IPR036388">
    <property type="entry name" value="WH-like_DNA-bd_sf"/>
</dbReference>
<feature type="domain" description="Transcription regulator AsnC/Lrp ligand binding" evidence="4">
    <location>
        <begin position="114"/>
        <end position="180"/>
    </location>
</feature>
<dbReference type="Gene3D" id="1.10.10.10">
    <property type="entry name" value="Winged helix-like DNA-binding domain superfamily/Winged helix DNA-binding domain"/>
    <property type="match status" value="2"/>
</dbReference>
<dbReference type="InterPro" id="IPR011008">
    <property type="entry name" value="Dimeric_a/b-barrel"/>
</dbReference>
<evidence type="ECO:0000256" key="1">
    <source>
        <dbReference type="ARBA" id="ARBA00023015"/>
    </source>
</evidence>
<keyword evidence="2" id="KW-0238">DNA-binding</keyword>
<dbReference type="AlphaFoldDB" id="A0A6I3L613"/>
<sequence>MVIRVVRGIQAPSQREEWLGATLGPMPEDTVESPDTAMEGGRVPESAVLAAFDERDLNLVNALQINPRASWTRIGASLGMDATTAARRWQQLTASGLAWITAYAPELATIAYLRVRCRADRLAEISDRVAAMPCAFSVERVTGGFPLQLSVAVENLAALDDFTTRELGGLPGVEEIRTAVNQHVYVEGSHWRPQALDPTQRTLLTDPVGSAPARSRPRPGDPALVLALAADGRRSIADLARDTGLTETTVRRRITDMTRSGRLVLRCDFAEQAAGWSVTANYWAQLPAPAIDAVGAALASWPEIRLCVSTADDSNVQLIAWLRNPREGVLLETRLQRDFPDLRITERQLTLRTIKRMGRLLSPRGRAVGYIPFDIWGRKPEQPSR</sequence>
<feature type="domain" description="HTH asnC-type" evidence="5">
    <location>
        <begin position="53"/>
        <end position="92"/>
    </location>
</feature>
<dbReference type="GO" id="GO:0043200">
    <property type="term" value="P:response to amino acid"/>
    <property type="evidence" value="ECO:0007669"/>
    <property type="project" value="TreeGrafter"/>
</dbReference>
<dbReference type="Gene3D" id="3.30.70.920">
    <property type="match status" value="1"/>
</dbReference>
<dbReference type="SMART" id="SM00344">
    <property type="entry name" value="HTH_ASNC"/>
    <property type="match status" value="2"/>
</dbReference>
<dbReference type="PANTHER" id="PTHR30154:SF34">
    <property type="entry name" value="TRANSCRIPTIONAL REGULATOR AZLB"/>
    <property type="match status" value="1"/>
</dbReference>